<dbReference type="Pfam" id="PF07986">
    <property type="entry name" value="TBCC"/>
    <property type="match status" value="1"/>
</dbReference>
<feature type="region of interest" description="Disordered" evidence="2">
    <location>
        <begin position="559"/>
        <end position="580"/>
    </location>
</feature>
<organism evidence="4 5">
    <name type="scientific">Aduncisulcus paluster</name>
    <dbReference type="NCBI Taxonomy" id="2918883"/>
    <lineage>
        <taxon>Eukaryota</taxon>
        <taxon>Metamonada</taxon>
        <taxon>Carpediemonas-like organisms</taxon>
        <taxon>Aduncisulcus</taxon>
    </lineage>
</organism>
<dbReference type="PANTHER" id="PTHR16052">
    <property type="entry name" value="TBCC DOMAIN-CONTAINING PROTEIN 1"/>
    <property type="match status" value="1"/>
</dbReference>
<evidence type="ECO:0000259" key="3">
    <source>
        <dbReference type="PROSITE" id="PS51329"/>
    </source>
</evidence>
<evidence type="ECO:0000256" key="2">
    <source>
        <dbReference type="SAM" id="MobiDB-lite"/>
    </source>
</evidence>
<dbReference type="Proteomes" id="UP001057375">
    <property type="component" value="Unassembled WGS sequence"/>
</dbReference>
<dbReference type="PANTHER" id="PTHR16052:SF0">
    <property type="entry name" value="TBCC DOMAIN-CONTAINING PROTEIN 1"/>
    <property type="match status" value="1"/>
</dbReference>
<proteinExistence type="inferred from homology"/>
<dbReference type="EMBL" id="BQXS01011364">
    <property type="protein sequence ID" value="GKT37016.1"/>
    <property type="molecule type" value="Genomic_DNA"/>
</dbReference>
<dbReference type="InterPro" id="IPR012945">
    <property type="entry name" value="Tubulin-bd_cofactor_C_dom"/>
</dbReference>
<dbReference type="InterPro" id="IPR017901">
    <property type="entry name" value="C-CAP_CF_C-like"/>
</dbReference>
<accession>A0ABQ5KX57</accession>
<sequence>MIASKFLSIPDKQAILLFEFFNLSRAPELLCENPEKPTPSSFTQIKSIKSVQKRCRAPACSSEFMCFLFVLLFRKYTSQKDSQTARHRAGDAWPENIASKDNRGVVDRNLAVKYISLNITLLLSSIALAEASTHPEEPLGGRVSANHLTISARAFRGLRWLFKMQKIPSISSNSTVHTISHLIQKNIMVPGTYFPRVRSCEALLGHSDEGVTDDSSTTPSMVKVGLSKDEEYSEPLMHKSTPSLASSVPEGERSSILPAVTPLTTPGSFDDSLGRVTPLDYGEDSESDEDDGLTFTSAFERSESRDDSDTKKGASSDITGVLYVNKLTRRLVVVSPDGRFKIGEKHGADLQSGLVSSPNPLQAIDGMPSTATSQHPFELVLSTQTPPLPSPASPPPVLRIAGCAYCSILVPSYLSHILITGCEECIICCGAVAGGVVVSGCTNTVVHAVCGCMRVESCVGCEIRIASAVPPIFICSKPSSASETGQTIVAPFSTFYPQLMEDIRLAGLLYCCSNSQWKQRMRLRGIGERGVQIPPPLMNPVEFLPFVFPIDLPFNGVLRGEGGDESPSDEDKEEEKGPTIRKIRDAKDAKHAPTMICPISWPSEYVDAVKSRVQKGMEIKKEILSADLSEEQSKALHGAIFTLFKDYLSNLSAEKERGKELGIELVRKGR</sequence>
<comment type="similarity">
    <text evidence="1">Belongs to the TBCC family.</text>
</comment>
<feature type="region of interest" description="Disordered" evidence="2">
    <location>
        <begin position="231"/>
        <end position="292"/>
    </location>
</feature>
<comment type="caution">
    <text evidence="4">The sequence shown here is derived from an EMBL/GenBank/DDBJ whole genome shotgun (WGS) entry which is preliminary data.</text>
</comment>
<dbReference type="InterPro" id="IPR039589">
    <property type="entry name" value="TBCC1"/>
</dbReference>
<feature type="compositionally biased region" description="Acidic residues" evidence="2">
    <location>
        <begin position="563"/>
        <end position="573"/>
    </location>
</feature>
<protein>
    <submittedName>
        <fullName evidence="4">TBCC domain-containing protein 1 like protein</fullName>
    </submittedName>
</protein>
<dbReference type="Gene3D" id="2.160.20.70">
    <property type="match status" value="1"/>
</dbReference>
<evidence type="ECO:0000313" key="5">
    <source>
        <dbReference type="Proteomes" id="UP001057375"/>
    </source>
</evidence>
<dbReference type="PROSITE" id="PS51329">
    <property type="entry name" value="C_CAP_COFACTOR_C"/>
    <property type="match status" value="1"/>
</dbReference>
<evidence type="ECO:0000256" key="1">
    <source>
        <dbReference type="ARBA" id="ARBA00008848"/>
    </source>
</evidence>
<gene>
    <name evidence="4" type="ORF">ADUPG1_009880</name>
</gene>
<name>A0ABQ5KX57_9EUKA</name>
<feature type="compositionally biased region" description="Acidic residues" evidence="2">
    <location>
        <begin position="281"/>
        <end position="292"/>
    </location>
</feature>
<keyword evidence="5" id="KW-1185">Reference proteome</keyword>
<evidence type="ECO:0000313" key="4">
    <source>
        <dbReference type="EMBL" id="GKT37016.1"/>
    </source>
</evidence>
<feature type="domain" description="C-CAP/cofactor C-like" evidence="3">
    <location>
        <begin position="368"/>
        <end position="508"/>
    </location>
</feature>
<dbReference type="InterPro" id="IPR016098">
    <property type="entry name" value="CAP/MinC_C"/>
</dbReference>
<reference evidence="4" key="1">
    <citation type="submission" date="2022-03" db="EMBL/GenBank/DDBJ databases">
        <title>Draft genome sequence of Aduncisulcus paluster, a free-living microaerophilic Fornicata.</title>
        <authorList>
            <person name="Yuyama I."/>
            <person name="Kume K."/>
            <person name="Tamura T."/>
            <person name="Inagaki Y."/>
            <person name="Hashimoto T."/>
        </authorList>
    </citation>
    <scope>NUCLEOTIDE SEQUENCE</scope>
    <source>
        <strain evidence="4">NY0171</strain>
    </source>
</reference>